<dbReference type="Proteomes" id="UP000289738">
    <property type="component" value="Chromosome B03"/>
</dbReference>
<evidence type="ECO:0000313" key="3">
    <source>
        <dbReference type="Proteomes" id="UP000289738"/>
    </source>
</evidence>
<feature type="transmembrane region" description="Helical" evidence="1">
    <location>
        <begin position="311"/>
        <end position="328"/>
    </location>
</feature>
<keyword evidence="3" id="KW-1185">Reference proteome</keyword>
<proteinExistence type="predicted"/>
<comment type="caution">
    <text evidence="2">The sequence shown here is derived from an EMBL/GenBank/DDBJ whole genome shotgun (WGS) entry which is preliminary data.</text>
</comment>
<dbReference type="EMBL" id="SDMP01000013">
    <property type="protein sequence ID" value="RYR21618.1"/>
    <property type="molecule type" value="Genomic_DNA"/>
</dbReference>
<dbReference type="AlphaFoldDB" id="A0A445A5D0"/>
<feature type="transmembrane region" description="Helical" evidence="1">
    <location>
        <begin position="175"/>
        <end position="202"/>
    </location>
</feature>
<name>A0A445A5D0_ARAHY</name>
<evidence type="ECO:0000256" key="1">
    <source>
        <dbReference type="SAM" id="Phobius"/>
    </source>
</evidence>
<feature type="transmembrane region" description="Helical" evidence="1">
    <location>
        <begin position="259"/>
        <end position="291"/>
    </location>
</feature>
<gene>
    <name evidence="2" type="ORF">Ahy_B03g066926</name>
</gene>
<dbReference type="Pfam" id="PF25114">
    <property type="entry name" value="AtTam38"/>
    <property type="match status" value="1"/>
</dbReference>
<protein>
    <submittedName>
        <fullName evidence="2">Uncharacterized protein</fullName>
    </submittedName>
</protein>
<feature type="transmembrane region" description="Helical" evidence="1">
    <location>
        <begin position="134"/>
        <end position="154"/>
    </location>
</feature>
<organism evidence="2 3">
    <name type="scientific">Arachis hypogaea</name>
    <name type="common">Peanut</name>
    <dbReference type="NCBI Taxonomy" id="3818"/>
    <lineage>
        <taxon>Eukaryota</taxon>
        <taxon>Viridiplantae</taxon>
        <taxon>Streptophyta</taxon>
        <taxon>Embryophyta</taxon>
        <taxon>Tracheophyta</taxon>
        <taxon>Spermatophyta</taxon>
        <taxon>Magnoliopsida</taxon>
        <taxon>eudicotyledons</taxon>
        <taxon>Gunneridae</taxon>
        <taxon>Pentapetalae</taxon>
        <taxon>rosids</taxon>
        <taxon>fabids</taxon>
        <taxon>Fabales</taxon>
        <taxon>Fabaceae</taxon>
        <taxon>Papilionoideae</taxon>
        <taxon>50 kb inversion clade</taxon>
        <taxon>dalbergioids sensu lato</taxon>
        <taxon>Dalbergieae</taxon>
        <taxon>Pterocarpus clade</taxon>
        <taxon>Arachis</taxon>
    </lineage>
</organism>
<dbReference type="InterPro" id="IPR056894">
    <property type="entry name" value="AtTam38"/>
</dbReference>
<keyword evidence="1" id="KW-0472">Membrane</keyword>
<reference evidence="2 3" key="1">
    <citation type="submission" date="2019-01" db="EMBL/GenBank/DDBJ databases">
        <title>Sequencing of cultivated peanut Arachis hypogaea provides insights into genome evolution and oil improvement.</title>
        <authorList>
            <person name="Chen X."/>
        </authorList>
    </citation>
    <scope>NUCLEOTIDE SEQUENCE [LARGE SCALE GENOMIC DNA]</scope>
    <source>
        <strain evidence="3">cv. Fuhuasheng</strain>
        <tissue evidence="2">Leaves</tissue>
    </source>
</reference>
<keyword evidence="1" id="KW-0812">Transmembrane</keyword>
<feature type="transmembrane region" description="Helical" evidence="1">
    <location>
        <begin position="222"/>
        <end position="247"/>
    </location>
</feature>
<accession>A0A445A5D0</accession>
<dbReference type="STRING" id="3818.A0A445A5D0"/>
<evidence type="ECO:0000313" key="2">
    <source>
        <dbReference type="EMBL" id="RYR21618.1"/>
    </source>
</evidence>
<sequence length="341" mass="38283">MSTTLLSPTLSFRPRLPPAKPQCFLRPPRFVTVFSPKELSRISRLKRFAVNDNDGAGSGGGFVDWEKAEKEARARSTNAFGTLLRKLLILLSGGLGFLKFRKFHVFEPQILGFLIYAWRAVLFELSNWKDAVFGIVRFMGNLLTYLFAMLYRFIGSPITFSIRCMEDSFYTVRAFYSWTINNAPIPELTTVIVLASVVLAIAEAAVPNCINKQPYVLTVSGLIGYAAVRGYISEPFFWTLLLGLYTFSKLIKKRDNVSCAMPVAAVLAAVGETWVRVLVLITFVALAIYQYSQTLLEGKQVEDQEMTERRIPVPLLVAALAIGLRLAAKWAGYRHLTWMVV</sequence>
<keyword evidence="1" id="KW-1133">Transmembrane helix</keyword>